<dbReference type="Pfam" id="PF08220">
    <property type="entry name" value="HTH_DeoR"/>
    <property type="match status" value="1"/>
</dbReference>
<dbReference type="GO" id="GO:0003700">
    <property type="term" value="F:DNA-binding transcription factor activity"/>
    <property type="evidence" value="ECO:0007669"/>
    <property type="project" value="InterPro"/>
</dbReference>
<keyword evidence="2" id="KW-0804">Transcription</keyword>
<dbReference type="InterPro" id="IPR036390">
    <property type="entry name" value="WH_DNA-bd_sf"/>
</dbReference>
<feature type="domain" description="HTH deoR-type" evidence="3">
    <location>
        <begin position="137"/>
        <end position="183"/>
    </location>
</feature>
<dbReference type="EMBL" id="PFAV01000041">
    <property type="protein sequence ID" value="PIR91342.1"/>
    <property type="molecule type" value="Genomic_DNA"/>
</dbReference>
<organism evidence="4 5">
    <name type="scientific">bacterium (Candidatus Gribaldobacteria) CG10_big_fil_rev_8_21_14_0_10_41_12</name>
    <dbReference type="NCBI Taxonomy" id="2014277"/>
    <lineage>
        <taxon>Bacteria</taxon>
        <taxon>Candidatus Gribaldobacteria</taxon>
    </lineage>
</organism>
<gene>
    <name evidence="4" type="ORF">COU03_02380</name>
</gene>
<evidence type="ECO:0000313" key="5">
    <source>
        <dbReference type="Proteomes" id="UP000228906"/>
    </source>
</evidence>
<evidence type="ECO:0000256" key="1">
    <source>
        <dbReference type="ARBA" id="ARBA00023015"/>
    </source>
</evidence>
<dbReference type="InterPro" id="IPR001034">
    <property type="entry name" value="DeoR_HTH"/>
</dbReference>
<name>A0A2H0UWX8_9BACT</name>
<dbReference type="Proteomes" id="UP000228906">
    <property type="component" value="Unassembled WGS sequence"/>
</dbReference>
<comment type="caution">
    <text evidence="4">The sequence shown here is derived from an EMBL/GenBank/DDBJ whole genome shotgun (WGS) entry which is preliminary data.</text>
</comment>
<evidence type="ECO:0000256" key="2">
    <source>
        <dbReference type="ARBA" id="ARBA00023163"/>
    </source>
</evidence>
<reference evidence="5" key="1">
    <citation type="submission" date="2017-09" db="EMBL/GenBank/DDBJ databases">
        <title>Depth-based differentiation of microbial function through sediment-hosted aquifers and enrichment of novel symbionts in the deep terrestrial subsurface.</title>
        <authorList>
            <person name="Probst A.J."/>
            <person name="Ladd B."/>
            <person name="Jarett J.K."/>
            <person name="Geller-Mcgrath D.E."/>
            <person name="Sieber C.M.K."/>
            <person name="Emerson J.B."/>
            <person name="Anantharaman K."/>
            <person name="Thomas B.C."/>
            <person name="Malmstrom R."/>
            <person name="Stieglmeier M."/>
            <person name="Klingl A."/>
            <person name="Woyke T."/>
            <person name="Ryan C.M."/>
            <person name="Banfield J.F."/>
        </authorList>
    </citation>
    <scope>NUCLEOTIDE SEQUENCE [LARGE SCALE GENOMIC DNA]</scope>
</reference>
<protein>
    <recommendedName>
        <fullName evidence="3">HTH deoR-type domain-containing protein</fullName>
    </recommendedName>
</protein>
<proteinExistence type="predicted"/>
<sequence length="196" mass="22634">MLDKSHFIKLTIGVYKVSELFSKREPLKFLLRKKADEVLASLVAAQFNPPDRALEQVIKQIAVLGAYLQIAESQNWVKPENFWLLKTEYQAIEKEVKQMLVVAGQANSQPKPEMIQPSKPKMAKIKTIPDFSGLKDRHKKIIQVLRQKASAQIRDFNKVLPEVTKRTLRRDLDFLLQKGLVTRFGDKSKTEYKIKM</sequence>
<evidence type="ECO:0000313" key="4">
    <source>
        <dbReference type="EMBL" id="PIR91342.1"/>
    </source>
</evidence>
<evidence type="ECO:0000259" key="3">
    <source>
        <dbReference type="Pfam" id="PF08220"/>
    </source>
</evidence>
<keyword evidence="1" id="KW-0805">Transcription regulation</keyword>
<dbReference type="AlphaFoldDB" id="A0A2H0UWX8"/>
<accession>A0A2H0UWX8</accession>
<dbReference type="SUPFAM" id="SSF46785">
    <property type="entry name" value="Winged helix' DNA-binding domain"/>
    <property type="match status" value="1"/>
</dbReference>